<name>A0ABY9W1T6_9ACTN</name>
<feature type="transmembrane region" description="Helical" evidence="7">
    <location>
        <begin position="46"/>
        <end position="73"/>
    </location>
</feature>
<evidence type="ECO:0000256" key="3">
    <source>
        <dbReference type="ARBA" id="ARBA00022692"/>
    </source>
</evidence>
<evidence type="ECO:0000259" key="8">
    <source>
        <dbReference type="Pfam" id="PF04024"/>
    </source>
</evidence>
<feature type="domain" description="Phage shock protein PspC N-terminal" evidence="8">
    <location>
        <begin position="20"/>
        <end position="76"/>
    </location>
</feature>
<dbReference type="Pfam" id="PF04024">
    <property type="entry name" value="PspC"/>
    <property type="match status" value="1"/>
</dbReference>
<keyword evidence="10" id="KW-1185">Reference proteome</keyword>
<keyword evidence="2" id="KW-1003">Cell membrane</keyword>
<feature type="transmembrane region" description="Helical" evidence="7">
    <location>
        <begin position="118"/>
        <end position="135"/>
    </location>
</feature>
<evidence type="ECO:0000256" key="6">
    <source>
        <dbReference type="SAM" id="MobiDB-lite"/>
    </source>
</evidence>
<reference evidence="9 10" key="1">
    <citation type="submission" date="2023-09" db="EMBL/GenBank/DDBJ databases">
        <title>Genome completion map analysis of the actinomycetes C11-1.</title>
        <authorList>
            <person name="Qin P."/>
            <person name="Guan P."/>
        </authorList>
    </citation>
    <scope>NUCLEOTIDE SEQUENCE [LARGE SCALE GENOMIC DNA]</scope>
    <source>
        <strain evidence="9 10">C11-1</strain>
    </source>
</reference>
<feature type="region of interest" description="Disordered" evidence="6">
    <location>
        <begin position="141"/>
        <end position="190"/>
    </location>
</feature>
<evidence type="ECO:0000256" key="7">
    <source>
        <dbReference type="SAM" id="Phobius"/>
    </source>
</evidence>
<feature type="transmembrane region" description="Helical" evidence="7">
    <location>
        <begin position="94"/>
        <end position="112"/>
    </location>
</feature>
<keyword evidence="4 7" id="KW-1133">Transmembrane helix</keyword>
<gene>
    <name evidence="9" type="ORF">RI138_20590</name>
</gene>
<keyword evidence="5 7" id="KW-0472">Membrane</keyword>
<dbReference type="InterPro" id="IPR007168">
    <property type="entry name" value="Phageshock_PspC_N"/>
</dbReference>
<feature type="transmembrane region" description="Helical" evidence="7">
    <location>
        <begin position="265"/>
        <end position="286"/>
    </location>
</feature>
<feature type="region of interest" description="Disordered" evidence="6">
    <location>
        <begin position="210"/>
        <end position="235"/>
    </location>
</feature>
<dbReference type="PANTHER" id="PTHR33885:SF3">
    <property type="entry name" value="PHAGE SHOCK PROTEIN C"/>
    <property type="match status" value="1"/>
</dbReference>
<feature type="region of interest" description="Disordered" evidence="6">
    <location>
        <begin position="1"/>
        <end position="24"/>
    </location>
</feature>
<organism evidence="9 10">
    <name type="scientific">Streptomyces durocortorensis</name>
    <dbReference type="NCBI Taxonomy" id="2811104"/>
    <lineage>
        <taxon>Bacteria</taxon>
        <taxon>Bacillati</taxon>
        <taxon>Actinomycetota</taxon>
        <taxon>Actinomycetes</taxon>
        <taxon>Kitasatosporales</taxon>
        <taxon>Streptomycetaceae</taxon>
        <taxon>Streptomyces</taxon>
    </lineage>
</organism>
<proteinExistence type="predicted"/>
<comment type="subcellular location">
    <subcellularLocation>
        <location evidence="1">Cell membrane</location>
        <topology evidence="1">Single-pass membrane protein</topology>
    </subcellularLocation>
</comment>
<feature type="compositionally biased region" description="Pro residues" evidence="6">
    <location>
        <begin position="1"/>
        <end position="17"/>
    </location>
</feature>
<evidence type="ECO:0000256" key="5">
    <source>
        <dbReference type="ARBA" id="ARBA00023136"/>
    </source>
</evidence>
<keyword evidence="3 7" id="KW-0812">Transmembrane</keyword>
<sequence>MTAPSDAPPGVAPPDAPKPQLRRTPRQKVVAGVCGGLGRYCDVDPVIFRIVLGVLSVTGGIGLIFYGFAWLLLPAEGDEENEARKLLSGRVDGASLVALLLALIGCGLFLSMLHNRGMLSFAALLTLAVVGFSVWTQSHRTAAPEDPAAPPGTPAAPPGPTHTGGLGTPPPEVKAPPTPGGPSWWRDPIVKDGTTGPVASGYLWGPADTDQAAAQAGPSKEAPFRPPHPLPEPRGPRSIGGPVFLAALVAGGLGTGLSWEHQPLGTALQIGLVAALAVFGLGLLVASVLGRTGFGTVLMAMVTAGLLAGAAAVPEDIDTTWVRQEWRPASVAALQPHYELGTGDARLDLSGLKVPEGETVRTELDVAAGRAAVVVPEDVTVKVRAEVDLGEIRLEEGQRVQVRINSDEARQRTLPPPAGTKPAGTIELELEVGIGQVEVTRAAS</sequence>
<feature type="compositionally biased region" description="Pro residues" evidence="6">
    <location>
        <begin position="168"/>
        <end position="180"/>
    </location>
</feature>
<feature type="compositionally biased region" description="Pro residues" evidence="6">
    <location>
        <begin position="224"/>
        <end position="233"/>
    </location>
</feature>
<accession>A0ABY9W1T6</accession>
<evidence type="ECO:0000256" key="2">
    <source>
        <dbReference type="ARBA" id="ARBA00022475"/>
    </source>
</evidence>
<evidence type="ECO:0000313" key="9">
    <source>
        <dbReference type="EMBL" id="WNF29031.1"/>
    </source>
</evidence>
<dbReference type="Proteomes" id="UP001303236">
    <property type="component" value="Chromosome"/>
</dbReference>
<evidence type="ECO:0000313" key="10">
    <source>
        <dbReference type="Proteomes" id="UP001303236"/>
    </source>
</evidence>
<dbReference type="PANTHER" id="PTHR33885">
    <property type="entry name" value="PHAGE SHOCK PROTEIN C"/>
    <property type="match status" value="1"/>
</dbReference>
<evidence type="ECO:0000256" key="1">
    <source>
        <dbReference type="ARBA" id="ARBA00004162"/>
    </source>
</evidence>
<feature type="transmembrane region" description="Helical" evidence="7">
    <location>
        <begin position="239"/>
        <end position="259"/>
    </location>
</feature>
<dbReference type="EMBL" id="CP134500">
    <property type="protein sequence ID" value="WNF29031.1"/>
    <property type="molecule type" value="Genomic_DNA"/>
</dbReference>
<protein>
    <submittedName>
        <fullName evidence="9">PspC domain-containing protein</fullName>
    </submittedName>
</protein>
<evidence type="ECO:0000256" key="4">
    <source>
        <dbReference type="ARBA" id="ARBA00022989"/>
    </source>
</evidence>
<feature type="transmembrane region" description="Helical" evidence="7">
    <location>
        <begin position="293"/>
        <end position="313"/>
    </location>
</feature>
<feature type="compositionally biased region" description="Pro residues" evidence="6">
    <location>
        <begin position="147"/>
        <end position="160"/>
    </location>
</feature>
<dbReference type="InterPro" id="IPR052027">
    <property type="entry name" value="PspC"/>
</dbReference>